<dbReference type="EMBL" id="FUYL01000011">
    <property type="protein sequence ID" value="SKB77414.1"/>
    <property type="molecule type" value="Genomic_DNA"/>
</dbReference>
<organism evidence="1 2">
    <name type="scientific">Maribacter arcticus</name>
    <dbReference type="NCBI Taxonomy" id="561365"/>
    <lineage>
        <taxon>Bacteria</taxon>
        <taxon>Pseudomonadati</taxon>
        <taxon>Bacteroidota</taxon>
        <taxon>Flavobacteriia</taxon>
        <taxon>Flavobacteriales</taxon>
        <taxon>Flavobacteriaceae</taxon>
        <taxon>Maribacter</taxon>
    </lineage>
</organism>
<dbReference type="AlphaFoldDB" id="A0A1T5E0G9"/>
<dbReference type="OrthoDB" id="1424624at2"/>
<dbReference type="RefSeq" id="WP_079513654.1">
    <property type="nucleotide sequence ID" value="NZ_FUYL01000011.1"/>
</dbReference>
<sequence>MKSLIFTVLFFLSYLSVLGQNGIKNGKLFILKQDQKTISINSFEDNGIKQIKTFTISEKSIYTTDQKERVVILDTVKNNISLINTKTESKSELKIPFDLKPKTILLNDENLFIGGEMGKEMLVQYNIQSQKWYKLEIPIEVLFPGKAIDDLVINDSLLIAIDNIVMPKYVLFYKLSSNEKLILSHFKELKSNGAYESIYQGRITDNYIGLISGTYSGYVGATEHITVYDNLNLKNSFALSSNAQKKDYHTFMDFVIIGDKIAIASKEKGFGLFQIKNSYFKESDEYRNSGFNSTVNTSKIKYAEIKNETIIKITIVPNTNKIVLTIENTKGKIRHEIREI</sequence>
<protein>
    <submittedName>
        <fullName evidence="1">Uncharacterized protein</fullName>
    </submittedName>
</protein>
<accession>A0A1T5E0G9</accession>
<evidence type="ECO:0000313" key="1">
    <source>
        <dbReference type="EMBL" id="SKB77414.1"/>
    </source>
</evidence>
<gene>
    <name evidence="1" type="ORF">SAMN05660866_03197</name>
</gene>
<evidence type="ECO:0000313" key="2">
    <source>
        <dbReference type="Proteomes" id="UP000190339"/>
    </source>
</evidence>
<proteinExistence type="predicted"/>
<dbReference type="Proteomes" id="UP000190339">
    <property type="component" value="Unassembled WGS sequence"/>
</dbReference>
<name>A0A1T5E0G9_9FLAO</name>
<dbReference type="STRING" id="561365.SAMN05660866_03197"/>
<reference evidence="2" key="1">
    <citation type="submission" date="2017-02" db="EMBL/GenBank/DDBJ databases">
        <authorList>
            <person name="Varghese N."/>
            <person name="Submissions S."/>
        </authorList>
    </citation>
    <scope>NUCLEOTIDE SEQUENCE [LARGE SCALE GENOMIC DNA]</scope>
    <source>
        <strain evidence="2">DSM 23546</strain>
    </source>
</reference>
<keyword evidence="2" id="KW-1185">Reference proteome</keyword>